<sequence length="100" mass="11353">MTYPLEVPAAAWPLYKTMLEATEGDTTPCHMDPDLWFSTHRGEQIAAARMCLRCPVLEQCERYLAASNEPLGVWAARLPDDRTKRVTANVQGRALRDYRS</sequence>
<dbReference type="RefSeq" id="YP_009603083.1">
    <property type="nucleotide sequence ID" value="NC_041947.1"/>
</dbReference>
<reference evidence="3" key="1">
    <citation type="submission" date="2015-11" db="EMBL/GenBank/DDBJ databases">
        <authorList>
            <person name="Dogans D."/>
            <person name="Schneider V.M."/>
            <person name="Bradley K.W."/>
            <person name="Asai D.J."/>
            <person name="Bowman C.A."/>
            <person name="Russell D.A."/>
            <person name="Pope W.H."/>
            <person name="Jacobs-Sera D."/>
            <person name="Hendrix R.W."/>
            <person name="Hatfull G.F."/>
        </authorList>
    </citation>
    <scope>NUCLEOTIDE SEQUENCE [LARGE SCALE GENOMIC DNA]</scope>
</reference>
<name>A0A0U3TKW9_9CAUD</name>
<gene>
    <name evidence="2" type="primary">93</name>
    <name evidence="2" type="ORF">LAROYE_93</name>
</gene>
<proteinExistence type="predicted"/>
<dbReference type="GeneID" id="40078949"/>
<dbReference type="Proteomes" id="UP000222336">
    <property type="component" value="Segment"/>
</dbReference>
<dbReference type="OrthoDB" id="17842at10239"/>
<dbReference type="KEGG" id="vg:40078949"/>
<dbReference type="PROSITE" id="PS51674">
    <property type="entry name" value="4FE4S_WBL"/>
    <property type="match status" value="1"/>
</dbReference>
<keyword evidence="3" id="KW-1185">Reference proteome</keyword>
<accession>A0A0U3TKW9</accession>
<evidence type="ECO:0000313" key="2">
    <source>
        <dbReference type="EMBL" id="ALY09625.1"/>
    </source>
</evidence>
<dbReference type="InterPro" id="IPR034768">
    <property type="entry name" value="4FE4S_WBL"/>
</dbReference>
<feature type="domain" description="4Fe-4S Wbl-type" evidence="1">
    <location>
        <begin position="28"/>
        <end position="84"/>
    </location>
</feature>
<evidence type="ECO:0000259" key="1">
    <source>
        <dbReference type="PROSITE" id="PS51674"/>
    </source>
</evidence>
<protein>
    <recommendedName>
        <fullName evidence="1">4Fe-4S Wbl-type domain-containing protein</fullName>
    </recommendedName>
</protein>
<organism evidence="2 3">
    <name type="scientific">Arthrobacter phage Laroye</name>
    <dbReference type="NCBI Taxonomy" id="1772305"/>
    <lineage>
        <taxon>Viruses</taxon>
        <taxon>Duplodnaviria</taxon>
        <taxon>Heunggongvirae</taxon>
        <taxon>Uroviricota</taxon>
        <taxon>Caudoviricetes</taxon>
        <taxon>Laroyevirus</taxon>
        <taxon>Laroyevirus laroye</taxon>
    </lineage>
</organism>
<evidence type="ECO:0000313" key="3">
    <source>
        <dbReference type="Proteomes" id="UP000222336"/>
    </source>
</evidence>
<dbReference type="Pfam" id="PF02467">
    <property type="entry name" value="Whib"/>
    <property type="match status" value="1"/>
</dbReference>
<dbReference type="EMBL" id="KU160654">
    <property type="protein sequence ID" value="ALY09625.1"/>
    <property type="molecule type" value="Genomic_DNA"/>
</dbReference>